<comment type="caution">
    <text evidence="1">The sequence shown here is derived from an EMBL/GenBank/DDBJ whole genome shotgun (WGS) entry which is preliminary data.</text>
</comment>
<organism evidence="1 2">
    <name type="scientific">Cypionkella sinensis</name>
    <dbReference type="NCBI Taxonomy" id="1756043"/>
    <lineage>
        <taxon>Bacteria</taxon>
        <taxon>Pseudomonadati</taxon>
        <taxon>Pseudomonadota</taxon>
        <taxon>Alphaproteobacteria</taxon>
        <taxon>Rhodobacterales</taxon>
        <taxon>Paracoccaceae</taxon>
        <taxon>Cypionkella</taxon>
    </lineage>
</organism>
<evidence type="ECO:0000313" key="1">
    <source>
        <dbReference type="EMBL" id="MFC3181905.1"/>
    </source>
</evidence>
<dbReference type="RefSeq" id="WP_380073487.1">
    <property type="nucleotide sequence ID" value="NZ_JBHRTO010000001.1"/>
</dbReference>
<gene>
    <name evidence="1" type="ORF">ACFOGH_12955</name>
</gene>
<name>A0ABV7J2R0_9RHOB</name>
<evidence type="ECO:0000313" key="2">
    <source>
        <dbReference type="Proteomes" id="UP001595547"/>
    </source>
</evidence>
<keyword evidence="2" id="KW-1185">Reference proteome</keyword>
<proteinExistence type="predicted"/>
<dbReference type="Proteomes" id="UP001595547">
    <property type="component" value="Unassembled WGS sequence"/>
</dbReference>
<protein>
    <submittedName>
        <fullName evidence="1">Uncharacterized protein</fullName>
    </submittedName>
</protein>
<reference evidence="2" key="1">
    <citation type="journal article" date="2019" name="Int. J. Syst. Evol. Microbiol.">
        <title>The Global Catalogue of Microorganisms (GCM) 10K type strain sequencing project: providing services to taxonomists for standard genome sequencing and annotation.</title>
        <authorList>
            <consortium name="The Broad Institute Genomics Platform"/>
            <consortium name="The Broad Institute Genome Sequencing Center for Infectious Disease"/>
            <person name="Wu L."/>
            <person name="Ma J."/>
        </authorList>
    </citation>
    <scope>NUCLEOTIDE SEQUENCE [LARGE SCALE GENOMIC DNA]</scope>
    <source>
        <strain evidence="2">KCTC 52039</strain>
    </source>
</reference>
<dbReference type="EMBL" id="JBHRTO010000001">
    <property type="protein sequence ID" value="MFC3181905.1"/>
    <property type="molecule type" value="Genomic_DNA"/>
</dbReference>
<accession>A0ABV7J2R0</accession>
<sequence length="82" mass="9334">MMEESELERELLEAGVSRGDFCFGEIRDGALSIIRANGKWLAITEERGHRVFEESFDDLAALRAFALNITSKKYYGGKKIIY</sequence>